<dbReference type="InterPro" id="IPR026820">
    <property type="entry name" value="VioB/RebD_dom"/>
</dbReference>
<proteinExistence type="predicted"/>
<name>A0A143PES1_LUTPR</name>
<organism evidence="2 3">
    <name type="scientific">Luteitalea pratensis</name>
    <dbReference type="NCBI Taxonomy" id="1855912"/>
    <lineage>
        <taxon>Bacteria</taxon>
        <taxon>Pseudomonadati</taxon>
        <taxon>Acidobacteriota</taxon>
        <taxon>Vicinamibacteria</taxon>
        <taxon>Vicinamibacterales</taxon>
        <taxon>Vicinamibacteraceae</taxon>
        <taxon>Luteitalea</taxon>
    </lineage>
</organism>
<evidence type="ECO:0000259" key="1">
    <source>
        <dbReference type="Pfam" id="PF12902"/>
    </source>
</evidence>
<dbReference type="Gene3D" id="1.20.1260.10">
    <property type="match status" value="1"/>
</dbReference>
<dbReference type="AlphaFoldDB" id="A0A143PES1"/>
<accession>A0A143PES1</accession>
<dbReference type="KEGG" id="abac:LuPra_00179"/>
<dbReference type="SUPFAM" id="SSF47240">
    <property type="entry name" value="Ferritin-like"/>
    <property type="match status" value="1"/>
</dbReference>
<feature type="domain" description="Iminophenyl-pyruvate dimer synthase" evidence="1">
    <location>
        <begin position="50"/>
        <end position="276"/>
    </location>
</feature>
<sequence>MWRQVEAGIGAARAGAAGAVAPAAPSRPRFAQLPSVADAITPLDDAIGLLQMAAEVEHALLVQYLYANASVVRSTGGMSVSGTIRTIAVEEMGHLIAVQNLLLAIGGPGAHHFGRDVGNPDFVPIPFVLEPLDRASAAKYVVVERPKHIADAAVLARVEALEDDVRAATGLDPNRVGALYAAIYWLLQPSDDPFGPEPFTVEDGFRRGWHVRETDFQRADEITTFATTIDEWRNFPGLIATVATDALTACETVHAIMAQGEGVSASDDSHFEEFLAVLDAIEAGRVTVAPLPCSPFVQGQPRPADPRAVQLTHPYTTAWGELLNLVYTHVVGCIANGLARPFGDQTRAELIDIALTAMRPVLTLLTRQIVKLPIADSPGAPAAGPTFGLLREDWPVDPAAFEVVHRHLLATEDSAIAAIQARPEHAGDAQGRVAVDAVKKLQDRIRLLLH</sequence>
<reference evidence="2 3" key="1">
    <citation type="journal article" date="2016" name="Genome Announc.">
        <title>First Complete Genome Sequence of a Subdivision 6 Acidobacterium Strain.</title>
        <authorList>
            <person name="Huang S."/>
            <person name="Vieira S."/>
            <person name="Bunk B."/>
            <person name="Riedel T."/>
            <person name="Sproer C."/>
            <person name="Overmann J."/>
        </authorList>
    </citation>
    <scope>NUCLEOTIDE SEQUENCE [LARGE SCALE GENOMIC DNA]</scope>
    <source>
        <strain evidence="3">DSM 100886 HEG_-6_39</strain>
    </source>
</reference>
<evidence type="ECO:0000313" key="3">
    <source>
        <dbReference type="Proteomes" id="UP000076079"/>
    </source>
</evidence>
<dbReference type="InterPro" id="IPR012347">
    <property type="entry name" value="Ferritin-like"/>
</dbReference>
<dbReference type="Proteomes" id="UP000076079">
    <property type="component" value="Chromosome"/>
</dbReference>
<dbReference type="InterPro" id="IPR009078">
    <property type="entry name" value="Ferritin-like_SF"/>
</dbReference>
<dbReference type="Pfam" id="PF12902">
    <property type="entry name" value="Ferritin-like"/>
    <property type="match status" value="1"/>
</dbReference>
<keyword evidence="3" id="KW-1185">Reference proteome</keyword>
<gene>
    <name evidence="2" type="ORF">LuPra_00179</name>
</gene>
<dbReference type="EMBL" id="CP015136">
    <property type="protein sequence ID" value="AMY07015.1"/>
    <property type="molecule type" value="Genomic_DNA"/>
</dbReference>
<reference evidence="3" key="2">
    <citation type="submission" date="2016-04" db="EMBL/GenBank/DDBJ databases">
        <title>First Complete Genome Sequence of a Subdivision 6 Acidobacterium.</title>
        <authorList>
            <person name="Huang S."/>
            <person name="Vieira S."/>
            <person name="Bunk B."/>
            <person name="Riedel T."/>
            <person name="Sproeer C."/>
            <person name="Overmann J."/>
        </authorList>
    </citation>
    <scope>NUCLEOTIDE SEQUENCE [LARGE SCALE GENOMIC DNA]</scope>
    <source>
        <strain evidence="3">DSM 100886 HEG_-6_39</strain>
    </source>
</reference>
<protein>
    <submittedName>
        <fullName evidence="2">Ferritin-like protein</fullName>
    </submittedName>
</protein>
<evidence type="ECO:0000313" key="2">
    <source>
        <dbReference type="EMBL" id="AMY07015.1"/>
    </source>
</evidence>
<dbReference type="STRING" id="1855912.LuPra_00179"/>